<dbReference type="OrthoDB" id="9793521at2"/>
<gene>
    <name evidence="2" type="ORF">BSL82_11240</name>
</gene>
<sequence>MNQTILSKTPVQMRHVRHAELQEDTEAYPDVMEPARRRSISHVLGQHPKAVLRDSHKFHLDYLVSGAATEPPLHSHDYSEIFMVLQGGYRFFWGNHAEHHVDLGPLDMFSVPPRVMRKFHSNREQPGMLLAIFDTTLRDPDDGIVISQALVDEDGGAEKYAKYGSGWGESIDEEGIRPFIASFSDLSPKAPKEGGVVPLIAQGQAEASISTPHHVTAQFVFVNGTLAIEPTNFTEVLVPVKGSCEVTVDGEALHLELFDALSVDGGGTRHLRSADQSAVLLRIIDTRVDPAESN</sequence>
<dbReference type="InterPro" id="IPR011051">
    <property type="entry name" value="RmlC_Cupin_sf"/>
</dbReference>
<dbReference type="Gene3D" id="2.60.120.10">
    <property type="entry name" value="Jelly Rolls"/>
    <property type="match status" value="1"/>
</dbReference>
<evidence type="ECO:0000313" key="3">
    <source>
        <dbReference type="Proteomes" id="UP000182063"/>
    </source>
</evidence>
<dbReference type="KEGG" id="sphj:BSL82_11240"/>
<keyword evidence="3" id="KW-1185">Reference proteome</keyword>
<dbReference type="Proteomes" id="UP000182063">
    <property type="component" value="Chromosome"/>
</dbReference>
<organism evidence="2 3">
    <name type="scientific">Tardibacter chloracetimidivorans</name>
    <dbReference type="NCBI Taxonomy" id="1921510"/>
    <lineage>
        <taxon>Bacteria</taxon>
        <taxon>Pseudomonadati</taxon>
        <taxon>Pseudomonadota</taxon>
        <taxon>Alphaproteobacteria</taxon>
        <taxon>Sphingomonadales</taxon>
        <taxon>Sphingomonadaceae</taxon>
        <taxon>Tardibacter</taxon>
    </lineage>
</organism>
<dbReference type="EMBL" id="CP018221">
    <property type="protein sequence ID" value="API59819.1"/>
    <property type="molecule type" value="Genomic_DNA"/>
</dbReference>
<dbReference type="InterPro" id="IPR014710">
    <property type="entry name" value="RmlC-like_jellyroll"/>
</dbReference>
<evidence type="ECO:0000313" key="2">
    <source>
        <dbReference type="EMBL" id="API59819.1"/>
    </source>
</evidence>
<feature type="domain" description="Cupin type-2" evidence="1">
    <location>
        <begin position="70"/>
        <end position="133"/>
    </location>
</feature>
<evidence type="ECO:0000259" key="1">
    <source>
        <dbReference type="Pfam" id="PF07883"/>
    </source>
</evidence>
<dbReference type="STRING" id="1921510.BSL82_11240"/>
<dbReference type="InterPro" id="IPR013096">
    <property type="entry name" value="Cupin_2"/>
</dbReference>
<protein>
    <recommendedName>
        <fullName evidence="1">Cupin type-2 domain-containing protein</fullName>
    </recommendedName>
</protein>
<accession>A0A1L3ZW46</accession>
<reference evidence="3" key="1">
    <citation type="submission" date="2016-11" db="EMBL/GenBank/DDBJ databases">
        <title>Complete Genome Sequence of alachlor-degrading Sphingomonas sp. strain JJ-A5.</title>
        <authorList>
            <person name="Lee H."/>
            <person name="Ka J.-O."/>
        </authorList>
    </citation>
    <scope>NUCLEOTIDE SEQUENCE [LARGE SCALE GENOMIC DNA]</scope>
    <source>
        <strain evidence="3">JJ-A5</strain>
    </source>
</reference>
<dbReference type="SUPFAM" id="SSF51182">
    <property type="entry name" value="RmlC-like cupins"/>
    <property type="match status" value="1"/>
</dbReference>
<name>A0A1L3ZW46_9SPHN</name>
<dbReference type="AlphaFoldDB" id="A0A1L3ZW46"/>
<dbReference type="RefSeq" id="WP_072597609.1">
    <property type="nucleotide sequence ID" value="NZ_CP018221.1"/>
</dbReference>
<dbReference type="Pfam" id="PF07883">
    <property type="entry name" value="Cupin_2"/>
    <property type="match status" value="1"/>
</dbReference>
<proteinExistence type="predicted"/>